<dbReference type="AlphaFoldDB" id="A0A4R2KN85"/>
<evidence type="ECO:0000313" key="2">
    <source>
        <dbReference type="EMBL" id="TCO72249.1"/>
    </source>
</evidence>
<feature type="compositionally biased region" description="Basic and acidic residues" evidence="1">
    <location>
        <begin position="11"/>
        <end position="23"/>
    </location>
</feature>
<reference evidence="2 3" key="1">
    <citation type="submission" date="2019-03" db="EMBL/GenBank/DDBJ databases">
        <title>Genomic Encyclopedia of Type Strains, Phase IV (KMG-IV): sequencing the most valuable type-strain genomes for metagenomic binning, comparative biology and taxonomic classification.</title>
        <authorList>
            <person name="Goeker M."/>
        </authorList>
    </citation>
    <scope>NUCLEOTIDE SEQUENCE [LARGE SCALE GENOMIC DNA]</scope>
    <source>
        <strain evidence="2 3">DSM 23344</strain>
    </source>
</reference>
<dbReference type="EMBL" id="SLWX01000019">
    <property type="protein sequence ID" value="TCO72249.1"/>
    <property type="molecule type" value="Genomic_DNA"/>
</dbReference>
<evidence type="ECO:0000256" key="1">
    <source>
        <dbReference type="SAM" id="MobiDB-lite"/>
    </source>
</evidence>
<proteinExistence type="predicted"/>
<accession>A0A4R2KN85</accession>
<evidence type="ECO:0000313" key="3">
    <source>
        <dbReference type="Proteomes" id="UP000294980"/>
    </source>
</evidence>
<keyword evidence="3" id="KW-1185">Reference proteome</keyword>
<dbReference type="Proteomes" id="UP000294980">
    <property type="component" value="Unassembled WGS sequence"/>
</dbReference>
<comment type="caution">
    <text evidence="2">The sequence shown here is derived from an EMBL/GenBank/DDBJ whole genome shotgun (WGS) entry which is preliminary data.</text>
</comment>
<feature type="region of interest" description="Disordered" evidence="1">
    <location>
        <begin position="8"/>
        <end position="29"/>
    </location>
</feature>
<protein>
    <submittedName>
        <fullName evidence="2">Uncharacterized protein</fullName>
    </submittedName>
</protein>
<organism evidence="2 3">
    <name type="scientific">Chromatocurvus halotolerans</name>
    <dbReference type="NCBI Taxonomy" id="1132028"/>
    <lineage>
        <taxon>Bacteria</taxon>
        <taxon>Pseudomonadati</taxon>
        <taxon>Pseudomonadota</taxon>
        <taxon>Gammaproteobacteria</taxon>
        <taxon>Cellvibrionales</taxon>
        <taxon>Halieaceae</taxon>
        <taxon>Chromatocurvus</taxon>
    </lineage>
</organism>
<name>A0A4R2KN85_9GAMM</name>
<sequence>MIYAATILTSTEHEQAATDKSDQEGNCADQQEKATILTVELLQLSPVTSASDHVVNPPMLFRESHGLS</sequence>
<gene>
    <name evidence="2" type="ORF">EV688_11951</name>
</gene>